<name>A0A382TEQ6_9ZZZZ</name>
<reference evidence="1" key="1">
    <citation type="submission" date="2018-05" db="EMBL/GenBank/DDBJ databases">
        <authorList>
            <person name="Lanie J.A."/>
            <person name="Ng W.-L."/>
            <person name="Kazmierczak K.M."/>
            <person name="Andrzejewski T.M."/>
            <person name="Davidsen T.M."/>
            <person name="Wayne K.J."/>
            <person name="Tettelin H."/>
            <person name="Glass J.I."/>
            <person name="Rusch D."/>
            <person name="Podicherti R."/>
            <person name="Tsui H.-C.T."/>
            <person name="Winkler M.E."/>
        </authorList>
    </citation>
    <scope>NUCLEOTIDE SEQUENCE</scope>
</reference>
<proteinExistence type="predicted"/>
<organism evidence="1">
    <name type="scientific">marine metagenome</name>
    <dbReference type="NCBI Taxonomy" id="408172"/>
    <lineage>
        <taxon>unclassified sequences</taxon>
        <taxon>metagenomes</taxon>
        <taxon>ecological metagenomes</taxon>
    </lineage>
</organism>
<protein>
    <submittedName>
        <fullName evidence="1">Uncharacterized protein</fullName>
    </submittedName>
</protein>
<sequence length="120" mass="13130">MTDNTNLEDMMIEYCTNSEWLAAGICDQFDVDHAWLDEVANAYTNEAVRAAESRGVTVEAASGQRIMFHGWNGAQFDQRVGIFGVFGNVDAATKSSLEEADELGYAEAVDLASELSKQLN</sequence>
<accession>A0A382TEQ6</accession>
<dbReference type="EMBL" id="UINC01136026">
    <property type="protein sequence ID" value="SVD20536.1"/>
    <property type="molecule type" value="Genomic_DNA"/>
</dbReference>
<evidence type="ECO:0000313" key="1">
    <source>
        <dbReference type="EMBL" id="SVD20536.1"/>
    </source>
</evidence>
<gene>
    <name evidence="1" type="ORF">METZ01_LOCUS373390</name>
</gene>
<dbReference type="AlphaFoldDB" id="A0A382TEQ6"/>